<feature type="compositionally biased region" description="Basic and acidic residues" evidence="4">
    <location>
        <begin position="1"/>
        <end position="11"/>
    </location>
</feature>
<dbReference type="Gene3D" id="3.20.20.480">
    <property type="entry name" value="Trimethylamine methyltransferase-like"/>
    <property type="match status" value="2"/>
</dbReference>
<keyword evidence="3 5" id="KW-0808">Transferase</keyword>
<name>A0A238IZF0_9RHOB</name>
<dbReference type="InterPro" id="IPR038601">
    <property type="entry name" value="MttB-like_sf"/>
</dbReference>
<evidence type="ECO:0000256" key="4">
    <source>
        <dbReference type="SAM" id="MobiDB-lite"/>
    </source>
</evidence>
<dbReference type="InterPro" id="IPR010426">
    <property type="entry name" value="MTTB_MeTrfase"/>
</dbReference>
<dbReference type="Pfam" id="PF06253">
    <property type="entry name" value="MTTB"/>
    <property type="match status" value="2"/>
</dbReference>
<evidence type="ECO:0000256" key="3">
    <source>
        <dbReference type="ARBA" id="ARBA00022679"/>
    </source>
</evidence>
<keyword evidence="6" id="KW-1185">Reference proteome</keyword>
<protein>
    <submittedName>
        <fullName evidence="5">Trimethylamine methyltransferase (MTTB)</fullName>
    </submittedName>
</protein>
<keyword evidence="2 5" id="KW-0489">Methyltransferase</keyword>
<sequence length="434" mass="46881">MSDPTPCERPKSRGRGARPAVTREVNCRNLKYPFPPMNAFSDDRIPAMHEAALYVLEITGVRVRLPDDRDHFTRGGAILKDDTMIYIGRDRVEAALASAPKPFRAHGAVPARDVILEPGSMVFQPGAGAPRTTDLTRGRRPGTASDFRNLTRLTQRVDVLQILLPPIEPQDVPTNARHYMTMEVQLTLCDKLPLIFSCGTPQVDQSFEILSDFRILLTQLVRPGAQVPYGTFTSSVDMKSGAPAFGTPEHFSTSPAAGQMARLFELPWRSAAGYAADTSDVQAAGETPFGPWDCLMAGATVTIHAAVRLEEGLTVSYEKQITDIEILQMVADHRAETPATDALTEIAPAATSSPPSKPNRAIRPSFANTSPPIGRSLARGPKMAVSTSQPAPPPSGFTSRTRNKAPKSTPIAKSPSMTTLPTTPPKAARNGRAR</sequence>
<dbReference type="Proteomes" id="UP000201838">
    <property type="component" value="Unassembled WGS sequence"/>
</dbReference>
<dbReference type="EMBL" id="FXXQ01000004">
    <property type="protein sequence ID" value="SMX23421.1"/>
    <property type="molecule type" value="Genomic_DNA"/>
</dbReference>
<feature type="region of interest" description="Disordered" evidence="4">
    <location>
        <begin position="345"/>
        <end position="434"/>
    </location>
</feature>
<accession>A0A238IZF0</accession>
<organism evidence="5 6">
    <name type="scientific">Boseongicola aestuarii</name>
    <dbReference type="NCBI Taxonomy" id="1470561"/>
    <lineage>
        <taxon>Bacteria</taxon>
        <taxon>Pseudomonadati</taxon>
        <taxon>Pseudomonadota</taxon>
        <taxon>Alphaproteobacteria</taxon>
        <taxon>Rhodobacterales</taxon>
        <taxon>Paracoccaceae</taxon>
        <taxon>Boseongicola</taxon>
    </lineage>
</organism>
<evidence type="ECO:0000256" key="2">
    <source>
        <dbReference type="ARBA" id="ARBA00022603"/>
    </source>
</evidence>
<evidence type="ECO:0000256" key="1">
    <source>
        <dbReference type="ARBA" id="ARBA00007137"/>
    </source>
</evidence>
<evidence type="ECO:0000313" key="5">
    <source>
        <dbReference type="EMBL" id="SMX23421.1"/>
    </source>
</evidence>
<dbReference type="AlphaFoldDB" id="A0A238IZF0"/>
<evidence type="ECO:0000313" key="6">
    <source>
        <dbReference type="Proteomes" id="UP000201838"/>
    </source>
</evidence>
<dbReference type="GO" id="GO:0032259">
    <property type="term" value="P:methylation"/>
    <property type="evidence" value="ECO:0007669"/>
    <property type="project" value="UniProtKB-KW"/>
</dbReference>
<comment type="similarity">
    <text evidence="1">Belongs to the trimethylamine methyltransferase family.</text>
</comment>
<proteinExistence type="inferred from homology"/>
<feature type="region of interest" description="Disordered" evidence="4">
    <location>
        <begin position="1"/>
        <end position="20"/>
    </location>
</feature>
<gene>
    <name evidence="5" type="ORF">BOA8489_01528</name>
</gene>
<reference evidence="6" key="1">
    <citation type="submission" date="2017-05" db="EMBL/GenBank/DDBJ databases">
        <authorList>
            <person name="Rodrigo-Torres L."/>
            <person name="Arahal R. D."/>
            <person name="Lucena T."/>
        </authorList>
    </citation>
    <scope>NUCLEOTIDE SEQUENCE [LARGE SCALE GENOMIC DNA]</scope>
    <source>
        <strain evidence="6">CECT 8489</strain>
    </source>
</reference>
<dbReference type="GO" id="GO:0008168">
    <property type="term" value="F:methyltransferase activity"/>
    <property type="evidence" value="ECO:0007669"/>
    <property type="project" value="UniProtKB-KW"/>
</dbReference>
<dbReference type="GO" id="GO:0015948">
    <property type="term" value="P:methanogenesis"/>
    <property type="evidence" value="ECO:0007669"/>
    <property type="project" value="InterPro"/>
</dbReference>